<dbReference type="PATRIC" id="fig|362787.3.peg.1782"/>
<proteinExistence type="inferred from homology"/>
<dbReference type="AlphaFoldDB" id="A0A0C1GZM2"/>
<comment type="caution">
    <text evidence="7">The sequence shown here is derived from an EMBL/GenBank/DDBJ whole genome shotgun (WGS) entry which is preliminary data.</text>
</comment>
<dbReference type="Pfam" id="PF01628">
    <property type="entry name" value="HrcA"/>
    <property type="match status" value="1"/>
</dbReference>
<keyword evidence="3 5" id="KW-0346">Stress response</keyword>
<dbReference type="InterPro" id="IPR036388">
    <property type="entry name" value="WH-like_DNA-bd_sf"/>
</dbReference>
<dbReference type="InterPro" id="IPR021153">
    <property type="entry name" value="HrcA_C"/>
</dbReference>
<evidence type="ECO:0000256" key="4">
    <source>
        <dbReference type="ARBA" id="ARBA00023163"/>
    </source>
</evidence>
<evidence type="ECO:0000256" key="1">
    <source>
        <dbReference type="ARBA" id="ARBA00022491"/>
    </source>
</evidence>
<feature type="domain" description="Heat-inducible transcription repressor HrcA C-terminal" evidence="6">
    <location>
        <begin position="138"/>
        <end position="349"/>
    </location>
</feature>
<dbReference type="PANTHER" id="PTHR34824">
    <property type="entry name" value="HEAT-INDUCIBLE TRANSCRIPTION REPRESSOR HRCA"/>
    <property type="match status" value="1"/>
</dbReference>
<comment type="similarity">
    <text evidence="5">Belongs to the HrcA family.</text>
</comment>
<keyword evidence="1 5" id="KW-0678">Repressor</keyword>
<evidence type="ECO:0000256" key="2">
    <source>
        <dbReference type="ARBA" id="ARBA00023015"/>
    </source>
</evidence>
<dbReference type="InterPro" id="IPR002571">
    <property type="entry name" value="HrcA"/>
</dbReference>
<comment type="function">
    <text evidence="5">Negative regulator of class I heat shock genes (grpE-dnaK-dnaJ and groELS operons). Prevents heat-shock induction of these operons.</text>
</comment>
<keyword evidence="4 5" id="KW-0804">Transcription</keyword>
<dbReference type="EMBL" id="JSAN01000122">
    <property type="protein sequence ID" value="KIC71014.1"/>
    <property type="molecule type" value="Genomic_DNA"/>
</dbReference>
<evidence type="ECO:0000313" key="7">
    <source>
        <dbReference type="EMBL" id="KIC71014.1"/>
    </source>
</evidence>
<dbReference type="HAMAP" id="MF_00081">
    <property type="entry name" value="HrcA"/>
    <property type="match status" value="1"/>
</dbReference>
<gene>
    <name evidence="5 7" type="primary">hrcA</name>
    <name evidence="7" type="ORF">DB44_EZ00060</name>
</gene>
<evidence type="ECO:0000256" key="5">
    <source>
        <dbReference type="HAMAP-Rule" id="MF_00081"/>
    </source>
</evidence>
<reference evidence="7 8" key="1">
    <citation type="journal article" date="2014" name="Mol. Biol. Evol.">
        <title>Massive expansion of Ubiquitination-related gene families within the Chlamydiae.</title>
        <authorList>
            <person name="Domman D."/>
            <person name="Collingro A."/>
            <person name="Lagkouvardos I."/>
            <person name="Gehre L."/>
            <person name="Weinmaier T."/>
            <person name="Rattei T."/>
            <person name="Subtil A."/>
            <person name="Horn M."/>
        </authorList>
    </citation>
    <scope>NUCLEOTIDE SEQUENCE [LARGE SCALE GENOMIC DNA]</scope>
    <source>
        <strain evidence="7 8">EI2</strain>
    </source>
</reference>
<dbReference type="GO" id="GO:0045892">
    <property type="term" value="P:negative regulation of DNA-templated transcription"/>
    <property type="evidence" value="ECO:0007669"/>
    <property type="project" value="UniProtKB-UniRule"/>
</dbReference>
<dbReference type="InterPro" id="IPR029016">
    <property type="entry name" value="GAF-like_dom_sf"/>
</dbReference>
<dbReference type="PANTHER" id="PTHR34824:SF1">
    <property type="entry name" value="HEAT-INDUCIBLE TRANSCRIPTION REPRESSOR HRCA"/>
    <property type="match status" value="1"/>
</dbReference>
<dbReference type="InterPro" id="IPR036390">
    <property type="entry name" value="WH_DNA-bd_sf"/>
</dbReference>
<dbReference type="Gene3D" id="3.30.450.40">
    <property type="match status" value="1"/>
</dbReference>
<dbReference type="SUPFAM" id="SSF46785">
    <property type="entry name" value="Winged helix' DNA-binding domain"/>
    <property type="match status" value="1"/>
</dbReference>
<dbReference type="Gene3D" id="1.10.10.10">
    <property type="entry name" value="Winged helix-like DNA-binding domain superfamily/Winged helix DNA-binding domain"/>
    <property type="match status" value="1"/>
</dbReference>
<organism evidence="7 8">
    <name type="scientific">Candidatus Protochlamydia amoebophila</name>
    <dbReference type="NCBI Taxonomy" id="362787"/>
    <lineage>
        <taxon>Bacteria</taxon>
        <taxon>Pseudomonadati</taxon>
        <taxon>Chlamydiota</taxon>
        <taxon>Chlamydiia</taxon>
        <taxon>Parachlamydiales</taxon>
        <taxon>Parachlamydiaceae</taxon>
        <taxon>Candidatus Protochlamydia</taxon>
    </lineage>
</organism>
<sequence length="406" mass="46877">MCLTKFSLFAYNNKIIREDSLLKIIKPTPIKRVGKHDRERRVLLGLVDYYIQTGKPVGSNTLKEAGFEDLSSATIRNYFAQLEEEGYLLQSHSSGGRIPTDLAYRIYAHAYLNTNEPYPKQNPFEAFKSFESKEIAIFLQEAAEKLSWETNCAVFLSAPRFDHDFIANLKLVPLDAYRCLCIIMTDFGVIKTEVMHLPVKLSSFGIKRIENYFHCRLTNLGEPENLEPEEETIAQTFYNELMLRYIVGYSNFIDVDLYRTGFSRLLFYSDFQDTNLLASSLSLFENAHSMRLLLKECKALNHLRFWIGDDLSSFANSSPRCSVLTIPYYINYKPVGAVGLLGPTRLPYRALFSLLKLFSDCISETVTKNVYKFKIDYRQPEQSLYLKKEESLLIGQSRFLIEDKRP</sequence>
<evidence type="ECO:0000259" key="6">
    <source>
        <dbReference type="Pfam" id="PF01628"/>
    </source>
</evidence>
<dbReference type="SUPFAM" id="SSF55781">
    <property type="entry name" value="GAF domain-like"/>
    <property type="match status" value="1"/>
</dbReference>
<dbReference type="Proteomes" id="UP000031465">
    <property type="component" value="Unassembled WGS sequence"/>
</dbReference>
<accession>A0A0C1GZM2</accession>
<keyword evidence="2 5" id="KW-0805">Transcription regulation</keyword>
<evidence type="ECO:0000256" key="3">
    <source>
        <dbReference type="ARBA" id="ARBA00023016"/>
    </source>
</evidence>
<protein>
    <recommendedName>
        <fullName evidence="5">Heat-inducible transcription repressor HrcA</fullName>
    </recommendedName>
</protein>
<dbReference type="PIRSF" id="PIRSF005485">
    <property type="entry name" value="HrcA"/>
    <property type="match status" value="1"/>
</dbReference>
<dbReference type="GO" id="GO:0003677">
    <property type="term" value="F:DNA binding"/>
    <property type="evidence" value="ECO:0007669"/>
    <property type="project" value="InterPro"/>
</dbReference>
<name>A0A0C1GZM2_9BACT</name>
<dbReference type="NCBIfam" id="TIGR00331">
    <property type="entry name" value="hrcA"/>
    <property type="match status" value="1"/>
</dbReference>
<evidence type="ECO:0000313" key="8">
    <source>
        <dbReference type="Proteomes" id="UP000031465"/>
    </source>
</evidence>